<keyword evidence="1" id="KW-1133">Transmembrane helix</keyword>
<gene>
    <name evidence="2" type="ORF">SAMN05443668_114139</name>
</gene>
<accession>A0A1M7RIZ2</accession>
<dbReference type="OrthoDB" id="3431495at2"/>
<proteinExistence type="predicted"/>
<sequence>MAQPIDPRLPHESRVADPRQLRPRRRWYGIAGAVVVLFIVLAIGGSLVSLYAMGRAEVEFYSVHETAGQDVRVRVKASNDYGIYVPKGATGSCTVDSDVVSPYPPGTGTAKSYSHSGESWRMAASFHAFEDGTVIFRCSAAPAAFGGSQETTGFRLAVGGLGASVACLPCLGVTVGGAIALGTWLRRSSHKKRLLTNPHA</sequence>
<evidence type="ECO:0000256" key="1">
    <source>
        <dbReference type="SAM" id="Phobius"/>
    </source>
</evidence>
<dbReference type="EMBL" id="FRCS01000014">
    <property type="protein sequence ID" value="SHN46305.1"/>
    <property type="molecule type" value="Genomic_DNA"/>
</dbReference>
<reference evidence="2 3" key="1">
    <citation type="submission" date="2016-11" db="EMBL/GenBank/DDBJ databases">
        <authorList>
            <person name="Jaros S."/>
            <person name="Januszkiewicz K."/>
            <person name="Wedrychowicz H."/>
        </authorList>
    </citation>
    <scope>NUCLEOTIDE SEQUENCE [LARGE SCALE GENOMIC DNA]</scope>
    <source>
        <strain evidence="2 3">DSM 46144</strain>
    </source>
</reference>
<dbReference type="STRING" id="134849.SAMN05443668_114139"/>
<name>A0A1M7RIZ2_9ACTN</name>
<evidence type="ECO:0000313" key="2">
    <source>
        <dbReference type="EMBL" id="SHN46305.1"/>
    </source>
</evidence>
<feature type="transmembrane region" description="Helical" evidence="1">
    <location>
        <begin position="161"/>
        <end position="185"/>
    </location>
</feature>
<protein>
    <submittedName>
        <fullName evidence="2">Uncharacterized protein</fullName>
    </submittedName>
</protein>
<organism evidence="2 3">
    <name type="scientific">Cryptosporangium aurantiacum</name>
    <dbReference type="NCBI Taxonomy" id="134849"/>
    <lineage>
        <taxon>Bacteria</taxon>
        <taxon>Bacillati</taxon>
        <taxon>Actinomycetota</taxon>
        <taxon>Actinomycetes</taxon>
        <taxon>Cryptosporangiales</taxon>
        <taxon>Cryptosporangiaceae</taxon>
        <taxon>Cryptosporangium</taxon>
    </lineage>
</organism>
<keyword evidence="1" id="KW-0472">Membrane</keyword>
<feature type="transmembrane region" description="Helical" evidence="1">
    <location>
        <begin position="27"/>
        <end position="52"/>
    </location>
</feature>
<evidence type="ECO:0000313" key="3">
    <source>
        <dbReference type="Proteomes" id="UP000184440"/>
    </source>
</evidence>
<dbReference type="RefSeq" id="WP_143175599.1">
    <property type="nucleotide sequence ID" value="NZ_FRCS01000014.1"/>
</dbReference>
<dbReference type="AlphaFoldDB" id="A0A1M7RIZ2"/>
<dbReference type="Proteomes" id="UP000184440">
    <property type="component" value="Unassembled WGS sequence"/>
</dbReference>
<keyword evidence="1" id="KW-0812">Transmembrane</keyword>
<keyword evidence="3" id="KW-1185">Reference proteome</keyword>